<protein>
    <submittedName>
        <fullName evidence="1">DUF561 domain-containing protein</fullName>
    </submittedName>
</protein>
<comment type="caution">
    <text evidence="1">The sequence shown here is derived from an EMBL/GenBank/DDBJ whole genome shotgun (WGS) entry which is preliminary data.</text>
</comment>
<dbReference type="AlphaFoldDB" id="A0A938BI21"/>
<evidence type="ECO:0000313" key="1">
    <source>
        <dbReference type="EMBL" id="MBM3273947.1"/>
    </source>
</evidence>
<proteinExistence type="predicted"/>
<dbReference type="PANTHER" id="PTHR36895">
    <property type="match status" value="1"/>
</dbReference>
<organism evidence="1 2">
    <name type="scientific">Candidatus Tanganyikabacteria bacterium</name>
    <dbReference type="NCBI Taxonomy" id="2961651"/>
    <lineage>
        <taxon>Bacteria</taxon>
        <taxon>Bacillati</taxon>
        <taxon>Candidatus Sericytochromatia</taxon>
        <taxon>Candidatus Tanganyikabacteria</taxon>
    </lineage>
</organism>
<dbReference type="SUPFAM" id="SSF51395">
    <property type="entry name" value="FMN-linked oxidoreductases"/>
    <property type="match status" value="1"/>
</dbReference>
<dbReference type="PANTHER" id="PTHR36895:SF1">
    <property type="entry name" value="YCF23 PROTEIN"/>
    <property type="match status" value="1"/>
</dbReference>
<reference evidence="1 2" key="1">
    <citation type="submission" date="2019-03" db="EMBL/GenBank/DDBJ databases">
        <title>Lake Tanganyika Metagenome-Assembled Genomes (MAGs).</title>
        <authorList>
            <person name="Tran P."/>
        </authorList>
    </citation>
    <scope>NUCLEOTIDE SEQUENCE [LARGE SCALE GENOMIC DNA]</scope>
    <source>
        <strain evidence="1">K_DeepCast_65m_m2_236</strain>
    </source>
</reference>
<dbReference type="Pfam" id="PF04481">
    <property type="entry name" value="DUF561"/>
    <property type="match status" value="1"/>
</dbReference>
<accession>A0A938BI21</accession>
<dbReference type="Proteomes" id="UP000703893">
    <property type="component" value="Unassembled WGS sequence"/>
</dbReference>
<dbReference type="EMBL" id="VGJX01000083">
    <property type="protein sequence ID" value="MBM3273947.1"/>
    <property type="molecule type" value="Genomic_DNA"/>
</dbReference>
<dbReference type="Gene3D" id="3.20.20.70">
    <property type="entry name" value="Aldolase class I"/>
    <property type="match status" value="1"/>
</dbReference>
<evidence type="ECO:0000313" key="2">
    <source>
        <dbReference type="Proteomes" id="UP000703893"/>
    </source>
</evidence>
<dbReference type="InterPro" id="IPR013785">
    <property type="entry name" value="Aldolase_TIM"/>
</dbReference>
<name>A0A938BI21_9BACT</name>
<sequence>MINRLNDALRSRTFFKAISGLDVFDREAVLKVVRSAAAGGAHAVDVAADPEIVAQARQTAPGLIVFASATDPRILVKSGADVLELGNYDAMYRAGLEPTAEQVLDWTRAVVAATGGKVPLCVTIPGRLVRSAQVDLACRLQAAGADLLQTEGILGPRTPGVAGAITHLLEALANTASVREAVALPLILAGGVDPQNAPHAIAAGADGVGVGRFLKDAGTESDMIEAVAQVRRSLATLREAGQPLKR</sequence>
<dbReference type="InterPro" id="IPR007570">
    <property type="entry name" value="Uncharacterised_Ycf23"/>
</dbReference>
<gene>
    <name evidence="1" type="ORF">FJZ00_02250</name>
</gene>